<dbReference type="AlphaFoldDB" id="Q9KAK6"/>
<proteinExistence type="predicted"/>
<reference evidence="1 2" key="1">
    <citation type="journal article" date="2000" name="Nucleic Acids Res.">
        <title>Complete genome sequence of the alkaliphilic bacterium Bacillus halodurans and genomic sequence comparison with Bacillus subtilis.</title>
        <authorList>
            <person name="Takami H."/>
            <person name="Nakasone K."/>
            <person name="Takaki Y."/>
            <person name="Maeno G."/>
            <person name="Sasaki R."/>
            <person name="Masui N."/>
            <person name="Fuji F."/>
            <person name="Hirama C."/>
            <person name="Nakamura Y."/>
            <person name="Ogasawara N."/>
            <person name="Kuhara S."/>
            <person name="Horikoshi K."/>
        </authorList>
    </citation>
    <scope>NUCLEOTIDE SEQUENCE [LARGE SCALE GENOMIC DNA]</scope>
    <source>
        <strain evidence="2">ATCC BAA-125 / DSM 18197 / FERM 7344 / JCM 9153 / C-125</strain>
    </source>
</reference>
<dbReference type="STRING" id="272558.gene:10728179"/>
<dbReference type="OrthoDB" id="2680098at2"/>
<accession>Q9KAK6</accession>
<evidence type="ECO:0000313" key="2">
    <source>
        <dbReference type="Proteomes" id="UP000001258"/>
    </source>
</evidence>
<evidence type="ECO:0000313" key="1">
    <source>
        <dbReference type="EMBL" id="BAB06000.1"/>
    </source>
</evidence>
<gene>
    <name evidence="1" type="ordered locus">BH2281</name>
</gene>
<name>Q9KAK6_HALH5</name>
<dbReference type="RefSeq" id="WP_010898437.1">
    <property type="nucleotide sequence ID" value="NC_002570.2"/>
</dbReference>
<protein>
    <submittedName>
        <fullName evidence="1">BH2281 protein</fullName>
    </submittedName>
</protein>
<dbReference type="KEGG" id="bha:BH2281"/>
<dbReference type="HOGENOM" id="CLU_2696855_0_0_9"/>
<dbReference type="EMBL" id="BA000004">
    <property type="protein sequence ID" value="BAB06000.1"/>
    <property type="molecule type" value="Genomic_DNA"/>
</dbReference>
<keyword evidence="2" id="KW-1185">Reference proteome</keyword>
<sequence length="73" mass="8595">MKVQIEWIYKHPNRSITHPFTSGDMSLTEALQVADDLERTGRVKSLTFRDHKGVTWSKERATPFNRRKVDHRS</sequence>
<dbReference type="Proteomes" id="UP000001258">
    <property type="component" value="Chromosome"/>
</dbReference>
<dbReference type="PIR" id="A83935">
    <property type="entry name" value="A83935"/>
</dbReference>
<organism evidence="1 2">
    <name type="scientific">Halalkalibacterium halodurans (strain ATCC BAA-125 / DSM 18197 / FERM 7344 / JCM 9153 / C-125)</name>
    <name type="common">Bacillus halodurans</name>
    <dbReference type="NCBI Taxonomy" id="272558"/>
    <lineage>
        <taxon>Bacteria</taxon>
        <taxon>Bacillati</taxon>
        <taxon>Bacillota</taxon>
        <taxon>Bacilli</taxon>
        <taxon>Bacillales</taxon>
        <taxon>Bacillaceae</taxon>
        <taxon>Halalkalibacterium (ex Joshi et al. 2022)</taxon>
    </lineage>
</organism>